<accession>A0A097J0N4</accession>
<dbReference type="InterPro" id="IPR040782">
    <property type="entry name" value="KfrB"/>
</dbReference>
<protein>
    <submittedName>
        <fullName evidence="3">TraB</fullName>
    </submittedName>
</protein>
<name>A0A097J0N4_SALSE</name>
<evidence type="ECO:0000259" key="2">
    <source>
        <dbReference type="Pfam" id="PF18790"/>
    </source>
</evidence>
<sequence length="163" mass="17246">MDRSTKRMASTPNSLNPTGPAPKMMPEGSRKVCVLNGSRQLDQVVKGEWMTIKVLPENGLPKGIYQLAEATKPDTGKDGKESAYTGQVLHVDSKAVYQLSGKGIVEHSRSAFADLEAKGDQIVAGRTYTVGYVNGKGTARPGQAASLAQQQQRSASKGGGISL</sequence>
<proteinExistence type="predicted"/>
<evidence type="ECO:0000256" key="1">
    <source>
        <dbReference type="SAM" id="MobiDB-lite"/>
    </source>
</evidence>
<dbReference type="Pfam" id="PF18790">
    <property type="entry name" value="KfrB"/>
    <property type="match status" value="1"/>
</dbReference>
<dbReference type="EMBL" id="KM670336">
    <property type="protein sequence ID" value="AIT72710.1"/>
    <property type="molecule type" value="Genomic_DNA"/>
</dbReference>
<keyword evidence="3" id="KW-0614">Plasmid</keyword>
<geneLocation type="plasmid" evidence="3">
    <name>pSRC119-A/C</name>
</geneLocation>
<evidence type="ECO:0000313" key="3">
    <source>
        <dbReference type="EMBL" id="AIT72710.1"/>
    </source>
</evidence>
<feature type="domain" description="KfrB" evidence="2">
    <location>
        <begin position="84"/>
        <end position="139"/>
    </location>
</feature>
<feature type="compositionally biased region" description="Low complexity" evidence="1">
    <location>
        <begin position="143"/>
        <end position="156"/>
    </location>
</feature>
<organism evidence="3">
    <name type="scientific">Salmonella senftenberg</name>
    <dbReference type="NCBI Taxonomy" id="28150"/>
    <lineage>
        <taxon>Bacteria</taxon>
        <taxon>Pseudomonadati</taxon>
        <taxon>Pseudomonadota</taxon>
        <taxon>Gammaproteobacteria</taxon>
        <taxon>Enterobacterales</taxon>
        <taxon>Enterobacteriaceae</taxon>
        <taxon>Salmonella</taxon>
    </lineage>
</organism>
<feature type="region of interest" description="Disordered" evidence="1">
    <location>
        <begin position="1"/>
        <end position="28"/>
    </location>
</feature>
<feature type="compositionally biased region" description="Polar residues" evidence="1">
    <location>
        <begin position="7"/>
        <end position="17"/>
    </location>
</feature>
<gene>
    <name evidence="3" type="primary">traB2</name>
</gene>
<feature type="region of interest" description="Disordered" evidence="1">
    <location>
        <begin position="139"/>
        <end position="163"/>
    </location>
</feature>
<dbReference type="AlphaFoldDB" id="A0A097J0N4"/>
<reference evidence="3" key="1">
    <citation type="journal article" date="2015" name="J. Antimicrob. Chemother.">
        <title>A type 2 A/C2 plasmid carrying the aacC4 apramycin resistance gene and the erm(42) erythromycin resistance gene recovered from two Salmonella enterica serovars.</title>
        <authorList>
            <person name="Harmer C.J."/>
            <person name="Holt K.E."/>
            <person name="Hall R.M."/>
        </authorList>
    </citation>
    <scope>NUCLEOTIDE SEQUENCE</scope>
    <source>
        <strain evidence="3">SRC119</strain>
        <plasmid evidence="3">pSRC119-A/C</plasmid>
    </source>
</reference>